<dbReference type="Gene3D" id="3.20.20.80">
    <property type="entry name" value="Glycosidases"/>
    <property type="match status" value="1"/>
</dbReference>
<feature type="domain" description="Glycosyl hydrolase family 13 catalytic" evidence="5">
    <location>
        <begin position="49"/>
        <end position="452"/>
    </location>
</feature>
<name>A0A9D9N1G8_9SPIR</name>
<organism evidence="6 7">
    <name type="scientific">Candidatus Gallitreponema excrementavium</name>
    <dbReference type="NCBI Taxonomy" id="2840840"/>
    <lineage>
        <taxon>Bacteria</taxon>
        <taxon>Pseudomonadati</taxon>
        <taxon>Spirochaetota</taxon>
        <taxon>Spirochaetia</taxon>
        <taxon>Spirochaetales</taxon>
        <taxon>Candidatus Gallitreponema</taxon>
    </lineage>
</organism>
<dbReference type="GO" id="GO:0009313">
    <property type="term" value="P:oligosaccharide catabolic process"/>
    <property type="evidence" value="ECO:0007669"/>
    <property type="project" value="TreeGrafter"/>
</dbReference>
<accession>A0A9D9N1G8</accession>
<protein>
    <submittedName>
        <fullName evidence="6">Alpha-amylase</fullName>
    </submittedName>
</protein>
<feature type="signal peptide" evidence="4">
    <location>
        <begin position="1"/>
        <end position="26"/>
    </location>
</feature>
<evidence type="ECO:0000256" key="3">
    <source>
        <dbReference type="ARBA" id="ARBA00023295"/>
    </source>
</evidence>
<keyword evidence="4" id="KW-0732">Signal</keyword>
<sequence length="537" mass="61265">MKKNFSKIFFSILTVFVLFFSSCATDAGKKVVQPMTRTANGAKEGVYYEIFVRSFADSNGDGIGDFNGITAKLDYLNDGDDTTTTDLGITGIWLLPIFETMSYHGYDVTNYYSINPVYGTMEDFENFLTEAKKRGITVIIDMVFNHSSVFHEWFQYSKDPESKYHSWYRWTDGNDPRYNINRKIWGHNVWNKVGNNYYVGLFSSDMPDFDASNPAVREEFKKILKFWLDKGVDGFRFDAASHIFNSSELPVGEQGTERSIEFWQEICDYARSVKPDCYLVGEVWEQTITRANFMKALQSTFHFDLGTKIVDTVKYEDGGKNSLAEAMYGDYQTYRDANPDYIDAPFLTNHDQNRVSGLLRMNAESLKMAASLYILTEGIPFIYYGEEIGMNGGARPDSGDIQIRTPFMWGGNDPYTTTWTESLYNKKTIPLNEQVKDPMSLQIHYRKLIRVKTAYEALYEGRMTPSAVDASQIVSWFMESDNQKAFVMHNVNKTETVTVEVPQAEGMEMVFASNEGVIREGNKVIIPGNTSCVFVTL</sequence>
<feature type="chain" id="PRO_5038494952" evidence="4">
    <location>
        <begin position="27"/>
        <end position="537"/>
    </location>
</feature>
<dbReference type="AlphaFoldDB" id="A0A9D9N1G8"/>
<reference evidence="6" key="1">
    <citation type="submission" date="2020-10" db="EMBL/GenBank/DDBJ databases">
        <authorList>
            <person name="Gilroy R."/>
        </authorList>
    </citation>
    <scope>NUCLEOTIDE SEQUENCE</scope>
    <source>
        <strain evidence="6">10532</strain>
    </source>
</reference>
<dbReference type="CDD" id="cd11316">
    <property type="entry name" value="AmyAc_bac2_AmyA"/>
    <property type="match status" value="1"/>
</dbReference>
<dbReference type="PROSITE" id="PS51257">
    <property type="entry name" value="PROKAR_LIPOPROTEIN"/>
    <property type="match status" value="1"/>
</dbReference>
<dbReference type="Gene3D" id="3.90.400.10">
    <property type="entry name" value="Oligo-1,6-glucosidase, Domain 2"/>
    <property type="match status" value="1"/>
</dbReference>
<dbReference type="Proteomes" id="UP000823638">
    <property type="component" value="Unassembled WGS sequence"/>
</dbReference>
<dbReference type="SMART" id="SM00642">
    <property type="entry name" value="Aamy"/>
    <property type="match status" value="1"/>
</dbReference>
<dbReference type="Pfam" id="PF00128">
    <property type="entry name" value="Alpha-amylase"/>
    <property type="match status" value="1"/>
</dbReference>
<dbReference type="PANTHER" id="PTHR10357:SF179">
    <property type="entry name" value="NEUTRAL AND BASIC AMINO ACID TRANSPORT PROTEIN RBAT"/>
    <property type="match status" value="1"/>
</dbReference>
<dbReference type="PANTHER" id="PTHR10357">
    <property type="entry name" value="ALPHA-AMYLASE FAMILY MEMBER"/>
    <property type="match status" value="1"/>
</dbReference>
<evidence type="ECO:0000313" key="6">
    <source>
        <dbReference type="EMBL" id="MBO8456902.1"/>
    </source>
</evidence>
<comment type="similarity">
    <text evidence="1">Belongs to the glycosyl hydrolase 13 family.</text>
</comment>
<reference evidence="6" key="2">
    <citation type="journal article" date="2021" name="PeerJ">
        <title>Extensive microbial diversity within the chicken gut microbiome revealed by metagenomics and culture.</title>
        <authorList>
            <person name="Gilroy R."/>
            <person name="Ravi A."/>
            <person name="Getino M."/>
            <person name="Pursley I."/>
            <person name="Horton D.L."/>
            <person name="Alikhan N.F."/>
            <person name="Baker D."/>
            <person name="Gharbi K."/>
            <person name="Hall N."/>
            <person name="Watson M."/>
            <person name="Adriaenssens E.M."/>
            <person name="Foster-Nyarko E."/>
            <person name="Jarju S."/>
            <person name="Secka A."/>
            <person name="Antonio M."/>
            <person name="Oren A."/>
            <person name="Chaudhuri R.R."/>
            <person name="La Ragione R."/>
            <person name="Hildebrand F."/>
            <person name="Pallen M.J."/>
        </authorList>
    </citation>
    <scope>NUCLEOTIDE SEQUENCE</scope>
    <source>
        <strain evidence="6">10532</strain>
    </source>
</reference>
<dbReference type="Pfam" id="PF23915">
    <property type="entry name" value="SusG_C"/>
    <property type="match status" value="1"/>
</dbReference>
<evidence type="ECO:0000256" key="4">
    <source>
        <dbReference type="SAM" id="SignalP"/>
    </source>
</evidence>
<keyword evidence="2" id="KW-0378">Hydrolase</keyword>
<dbReference type="InterPro" id="IPR006047">
    <property type="entry name" value="GH13_cat_dom"/>
</dbReference>
<comment type="caution">
    <text evidence="6">The sequence shown here is derived from an EMBL/GenBank/DDBJ whole genome shotgun (WGS) entry which is preliminary data.</text>
</comment>
<evidence type="ECO:0000256" key="1">
    <source>
        <dbReference type="ARBA" id="ARBA00008061"/>
    </source>
</evidence>
<evidence type="ECO:0000256" key="2">
    <source>
        <dbReference type="ARBA" id="ARBA00022801"/>
    </source>
</evidence>
<dbReference type="SUPFAM" id="SSF51445">
    <property type="entry name" value="(Trans)glycosidases"/>
    <property type="match status" value="1"/>
</dbReference>
<proteinExistence type="inferred from homology"/>
<dbReference type="GO" id="GO:0004556">
    <property type="term" value="F:alpha-amylase activity"/>
    <property type="evidence" value="ECO:0007669"/>
    <property type="project" value="TreeGrafter"/>
</dbReference>
<evidence type="ECO:0000313" key="7">
    <source>
        <dbReference type="Proteomes" id="UP000823638"/>
    </source>
</evidence>
<evidence type="ECO:0000259" key="5">
    <source>
        <dbReference type="SMART" id="SM00642"/>
    </source>
</evidence>
<dbReference type="EMBL" id="JADIMM010000023">
    <property type="protein sequence ID" value="MBO8456902.1"/>
    <property type="molecule type" value="Genomic_DNA"/>
</dbReference>
<keyword evidence="3" id="KW-0326">Glycosidase</keyword>
<dbReference type="InterPro" id="IPR017853">
    <property type="entry name" value="GH"/>
</dbReference>
<gene>
    <name evidence="6" type="ORF">IAA81_01585</name>
</gene>
<dbReference type="InterPro" id="IPR056300">
    <property type="entry name" value="SusG-like_C"/>
</dbReference>
<dbReference type="InterPro" id="IPR045857">
    <property type="entry name" value="O16G_dom_2"/>
</dbReference>